<organism evidence="1 2">
    <name type="scientific">Xenorhabdus bovienii str. puntauvense</name>
    <dbReference type="NCBI Taxonomy" id="1398201"/>
    <lineage>
        <taxon>Bacteria</taxon>
        <taxon>Pseudomonadati</taxon>
        <taxon>Pseudomonadota</taxon>
        <taxon>Gammaproteobacteria</taxon>
        <taxon>Enterobacterales</taxon>
        <taxon>Morganellaceae</taxon>
        <taxon>Xenorhabdus</taxon>
    </lineage>
</organism>
<dbReference type="HOGENOM" id="CLU_059727_0_0_6"/>
<evidence type="ECO:0000313" key="2">
    <source>
        <dbReference type="Proteomes" id="UP000028511"/>
    </source>
</evidence>
<protein>
    <submittedName>
        <fullName evidence="1">Uncharacterized protein</fullName>
    </submittedName>
</protein>
<name>A0A077NBY4_XENBV</name>
<comment type="caution">
    <text evidence="1">The sequence shown here is derived from an EMBL/GenBank/DDBJ whole genome shotgun (WGS) entry which is preliminary data.</text>
</comment>
<dbReference type="EMBL" id="CBSW010000059">
    <property type="protein sequence ID" value="CDG95717.1"/>
    <property type="molecule type" value="Genomic_DNA"/>
</dbReference>
<accession>A0A077NBY4</accession>
<proteinExistence type="predicted"/>
<evidence type="ECO:0000313" key="1">
    <source>
        <dbReference type="EMBL" id="CDG95717.1"/>
    </source>
</evidence>
<dbReference type="RefSeq" id="WP_038215455.1">
    <property type="nucleotide sequence ID" value="NZ_CAWLWN010000138.1"/>
</dbReference>
<sequence length="372" mass="42234">MKGNNNLYFATEKNIYDALHHKRITTAMLQDILLRKGIIVSEHLDKEELIEEVCKLPHGFIDLQEIKKKVQTYDPKESVTKVSLTTTTNQQEVKDAINKMKDNYPKTKSEVFKVTTKKDGGLSVELHYDDIDLSRTALRQIDKKSVKLDFSISEEKIDIRMPQNSKSKELVKLIETQLAGIKNVEISRFEISLEVVTSPNLRSQFFHDLMHGLEGYEVEDVNNIEVNRFINKLSNNNDEDDDDEKIDAGYVRKAVLKGESVNSSSIFSDLHNKGYYISKVSWASIPSSGNGDKIILEAFFKNSESCMDFAYNIKGINNFNKGKFNVTTRSVNEIEKKNIGKLIEDSAEKAYNSIINIMSGGSENEKNKVDVA</sequence>
<reference evidence="1" key="1">
    <citation type="submission" date="2013-07" db="EMBL/GenBank/DDBJ databases">
        <title>Sub-species coevolution in mutualistic symbiosis.</title>
        <authorList>
            <person name="Murfin K."/>
            <person name="Klassen J."/>
            <person name="Lee M."/>
            <person name="Forst S."/>
            <person name="Stock P."/>
            <person name="Goodrich-Blair H."/>
        </authorList>
    </citation>
    <scope>NUCLEOTIDE SEQUENCE [LARGE SCALE GENOMIC DNA]</scope>
    <source>
        <strain evidence="1">Puntauvense</strain>
    </source>
</reference>
<dbReference type="AlphaFoldDB" id="A0A077NBY4"/>
<dbReference type="Proteomes" id="UP000028511">
    <property type="component" value="Unassembled WGS sequence"/>
</dbReference>
<gene>
    <name evidence="1" type="ORF">XBP1_1510007</name>
</gene>